<evidence type="ECO:0000259" key="14">
    <source>
        <dbReference type="Pfam" id="PF00593"/>
    </source>
</evidence>
<dbReference type="PROSITE" id="PS52016">
    <property type="entry name" value="TONB_DEPENDENT_REC_3"/>
    <property type="match status" value="1"/>
</dbReference>
<reference evidence="16 17" key="1">
    <citation type="submission" date="2020-08" db="EMBL/GenBank/DDBJ databases">
        <title>The genome sequence of type strain Novosphingobium piscinae KCTC 42194.</title>
        <authorList>
            <person name="Liu Y."/>
        </authorList>
    </citation>
    <scope>NUCLEOTIDE SEQUENCE [LARGE SCALE GENOMIC DNA]</scope>
    <source>
        <strain evidence="16 17">KCTC 42194</strain>
    </source>
</reference>
<feature type="chain" id="PRO_5030719861" evidence="13">
    <location>
        <begin position="23"/>
        <end position="877"/>
    </location>
</feature>
<dbReference type="InterPro" id="IPR036942">
    <property type="entry name" value="Beta-barrel_TonB_sf"/>
</dbReference>
<dbReference type="PANTHER" id="PTHR32552:SF81">
    <property type="entry name" value="TONB-DEPENDENT OUTER MEMBRANE RECEPTOR"/>
    <property type="match status" value="1"/>
</dbReference>
<keyword evidence="17" id="KW-1185">Reference proteome</keyword>
<dbReference type="Pfam" id="PF07715">
    <property type="entry name" value="Plug"/>
    <property type="match status" value="1"/>
</dbReference>
<evidence type="ECO:0000256" key="13">
    <source>
        <dbReference type="SAM" id="SignalP"/>
    </source>
</evidence>
<evidence type="ECO:0000256" key="4">
    <source>
        <dbReference type="ARBA" id="ARBA00022496"/>
    </source>
</evidence>
<comment type="caution">
    <text evidence="16">The sequence shown here is derived from an EMBL/GenBank/DDBJ whole genome shotgun (WGS) entry which is preliminary data.</text>
</comment>
<evidence type="ECO:0000313" key="17">
    <source>
        <dbReference type="Proteomes" id="UP000551327"/>
    </source>
</evidence>
<evidence type="ECO:0000256" key="5">
    <source>
        <dbReference type="ARBA" id="ARBA00022692"/>
    </source>
</evidence>
<keyword evidence="10 11" id="KW-0998">Cell outer membrane</keyword>
<sequence>MKQHLLATAALVATLAATTAQAQSAQTQSAATETGGEDSPIGEIVVTAQKRSENVQNVPIAISAFTATSLRERSVTSVSSLSALAPNVNLDGGTPFSGSSAVLSATIRGIGSDDFAFNIDPGVGIYLDGVYLARTVGANQDLPDVERVEVLKGPQGTLFGRNTIGGAISIVTHDPGKEFKGSFDVTTGSYNLVKVRATVDVPLSDSLFSSLTAASLNRQGFLKRIPFPDQRAGNSDPFTRFANAGYASASRESGDASVSLRGKLKWDNGGAVTATLSADYTHQDSSGQATKLLGVYPSIPGPFAGTANLPGTAFDPTASTGFLFAGLYNFCIGSTPAQIAARNAQALCGPRGTQFNPRYQLPGLASVNVDANPLNDRLPWDGRFLLSDPDLSYATGPSFNQLTAWGLGGTVQAEVSPDLTVKSITAYRNTRWKAGVDADGSPLSFLELTFTQNQWQFSQELQLLGKAFDSKLNYVLGAYYFKEKGNLHDYVNFAEGLLQVDGPNSFDTENWAAFGQIDFRPSDLLGFTVGGRYTRERKLFIGGQQDLNGGNYKLFGCAAGDGTIAPFGNFPLAPPVGAGGPPCFAALSFPTAANPVQIYVPGENRKTFSDFSPKVGMQLHPTRDVMVYGSWSRGYKTGGWTTRLTNPQGQVAPDFNEERASTFEAGIKSSLLDRHLQLNLSAFTTAYQGVQLNIQIGTSPTIANAGDARIKGFEVEMVAAPVRGLTINAALGHIDARYTALQPAALVNASPIPGIQAGIFVGAPLPKTANWKINVSPRYEYGLGNGGSIVLIGDWTHTTEVWNDVARAVLLRRPTNDIVNASIAYNAPDERWSLTAGGTNLTATRFLTSGNLNLADGAAFGTFNRPREWYLRFGMTF</sequence>
<evidence type="ECO:0000256" key="8">
    <source>
        <dbReference type="ARBA" id="ARBA00023077"/>
    </source>
</evidence>
<keyword evidence="3 11" id="KW-1134">Transmembrane beta strand</keyword>
<dbReference type="SUPFAM" id="SSF56935">
    <property type="entry name" value="Porins"/>
    <property type="match status" value="1"/>
</dbReference>
<comment type="subcellular location">
    <subcellularLocation>
        <location evidence="1 11">Cell outer membrane</location>
        <topology evidence="1 11">Multi-pass membrane protein</topology>
    </subcellularLocation>
</comment>
<feature type="signal peptide" evidence="13">
    <location>
        <begin position="1"/>
        <end position="22"/>
    </location>
</feature>
<dbReference type="InterPro" id="IPR000531">
    <property type="entry name" value="Beta-barrel_TonB"/>
</dbReference>
<evidence type="ECO:0000256" key="1">
    <source>
        <dbReference type="ARBA" id="ARBA00004571"/>
    </source>
</evidence>
<dbReference type="GO" id="GO:0006826">
    <property type="term" value="P:iron ion transport"/>
    <property type="evidence" value="ECO:0007669"/>
    <property type="project" value="UniProtKB-KW"/>
</dbReference>
<comment type="similarity">
    <text evidence="11 12">Belongs to the TonB-dependent receptor family.</text>
</comment>
<feature type="domain" description="TonB-dependent receptor-like beta-barrel" evidence="14">
    <location>
        <begin position="370"/>
        <end position="841"/>
    </location>
</feature>
<dbReference type="Proteomes" id="UP000551327">
    <property type="component" value="Unassembled WGS sequence"/>
</dbReference>
<evidence type="ECO:0000256" key="10">
    <source>
        <dbReference type="ARBA" id="ARBA00023237"/>
    </source>
</evidence>
<keyword evidence="7" id="KW-0406">Ion transport</keyword>
<evidence type="ECO:0000256" key="9">
    <source>
        <dbReference type="ARBA" id="ARBA00023136"/>
    </source>
</evidence>
<dbReference type="RefSeq" id="WP_185677661.1">
    <property type="nucleotide sequence ID" value="NZ_JACLAX010000001.1"/>
</dbReference>
<keyword evidence="9 11" id="KW-0472">Membrane</keyword>
<gene>
    <name evidence="16" type="ORF">H7F53_01355</name>
</gene>
<evidence type="ECO:0000256" key="2">
    <source>
        <dbReference type="ARBA" id="ARBA00022448"/>
    </source>
</evidence>
<dbReference type="Gene3D" id="2.40.170.20">
    <property type="entry name" value="TonB-dependent receptor, beta-barrel domain"/>
    <property type="match status" value="2"/>
</dbReference>
<dbReference type="InterPro" id="IPR012910">
    <property type="entry name" value="Plug_dom"/>
</dbReference>
<dbReference type="InterPro" id="IPR039426">
    <property type="entry name" value="TonB-dep_rcpt-like"/>
</dbReference>
<organism evidence="16 17">
    <name type="scientific">Novosphingobium piscinae</name>
    <dbReference type="NCBI Taxonomy" id="1507448"/>
    <lineage>
        <taxon>Bacteria</taxon>
        <taxon>Pseudomonadati</taxon>
        <taxon>Pseudomonadota</taxon>
        <taxon>Alphaproteobacteria</taxon>
        <taxon>Sphingomonadales</taxon>
        <taxon>Sphingomonadaceae</taxon>
        <taxon>Novosphingobium</taxon>
    </lineage>
</organism>
<dbReference type="PANTHER" id="PTHR32552">
    <property type="entry name" value="FERRICHROME IRON RECEPTOR-RELATED"/>
    <property type="match status" value="1"/>
</dbReference>
<evidence type="ECO:0000259" key="15">
    <source>
        <dbReference type="Pfam" id="PF07715"/>
    </source>
</evidence>
<name>A0A7X1FVK7_9SPHN</name>
<keyword evidence="5 11" id="KW-0812">Transmembrane</keyword>
<feature type="domain" description="TonB-dependent receptor plug" evidence="15">
    <location>
        <begin position="55"/>
        <end position="167"/>
    </location>
</feature>
<keyword evidence="4" id="KW-0410">Iron transport</keyword>
<dbReference type="AlphaFoldDB" id="A0A7X1FVK7"/>
<evidence type="ECO:0000256" key="3">
    <source>
        <dbReference type="ARBA" id="ARBA00022452"/>
    </source>
</evidence>
<keyword evidence="13" id="KW-0732">Signal</keyword>
<keyword evidence="16" id="KW-0675">Receptor</keyword>
<proteinExistence type="inferred from homology"/>
<evidence type="ECO:0000256" key="11">
    <source>
        <dbReference type="PROSITE-ProRule" id="PRU01360"/>
    </source>
</evidence>
<accession>A0A7X1FVK7</accession>
<evidence type="ECO:0000256" key="7">
    <source>
        <dbReference type="ARBA" id="ARBA00023065"/>
    </source>
</evidence>
<keyword evidence="6" id="KW-0408">Iron</keyword>
<evidence type="ECO:0000256" key="12">
    <source>
        <dbReference type="RuleBase" id="RU003357"/>
    </source>
</evidence>
<protein>
    <submittedName>
        <fullName evidence="16">TonB-dependent receptor</fullName>
    </submittedName>
</protein>
<keyword evidence="2 11" id="KW-0813">Transport</keyword>
<dbReference type="Pfam" id="PF00593">
    <property type="entry name" value="TonB_dep_Rec_b-barrel"/>
    <property type="match status" value="1"/>
</dbReference>
<dbReference type="GO" id="GO:0009279">
    <property type="term" value="C:cell outer membrane"/>
    <property type="evidence" value="ECO:0007669"/>
    <property type="project" value="UniProtKB-SubCell"/>
</dbReference>
<dbReference type="EMBL" id="JACLAX010000001">
    <property type="protein sequence ID" value="MBC2667790.1"/>
    <property type="molecule type" value="Genomic_DNA"/>
</dbReference>
<evidence type="ECO:0000256" key="6">
    <source>
        <dbReference type="ARBA" id="ARBA00023004"/>
    </source>
</evidence>
<keyword evidence="8 12" id="KW-0798">TonB box</keyword>
<evidence type="ECO:0000313" key="16">
    <source>
        <dbReference type="EMBL" id="MBC2667790.1"/>
    </source>
</evidence>